<evidence type="ECO:0000256" key="8">
    <source>
        <dbReference type="ARBA" id="ARBA00022989"/>
    </source>
</evidence>
<evidence type="ECO:0000256" key="7">
    <source>
        <dbReference type="ARBA" id="ARBA00022958"/>
    </source>
</evidence>
<dbReference type="AlphaFoldDB" id="A0A6J8DUH1"/>
<evidence type="ECO:0000256" key="6">
    <source>
        <dbReference type="ARBA" id="ARBA00022826"/>
    </source>
</evidence>
<comment type="similarity">
    <text evidence="2">Belongs to the TMEM38 family.</text>
</comment>
<dbReference type="GO" id="GO:0016020">
    <property type="term" value="C:membrane"/>
    <property type="evidence" value="ECO:0007669"/>
    <property type="project" value="InterPro"/>
</dbReference>
<keyword evidence="4" id="KW-0633">Potassium transport</keyword>
<sequence>MDPQTFLDIATTVTKLKMYPYFDIAHFVLMCMAVRDDIPQGTPGSPIFSRKHPLSLWLSSMLLCFGGGIIANMLLGEPLIVPLKDHRAILTATAVWYLVNYSPFDIVYKVAKFLPFKLVICGLKEVQRAHKVYHAVVHTMKIYPSAGSGFMKNFERLIRGFWIPGSNELLQPSFTTKAVMVAATVFLLEKLNYITAPHPLVYFGVVIFFVYFKLSAILLGIHDPFAPFENLFCAIFMGGMWDAMRRAVTKTETKEETDVTTKSKEDKKND</sequence>
<keyword evidence="10 12" id="KW-0472">Membrane</keyword>
<dbReference type="GO" id="GO:0042802">
    <property type="term" value="F:identical protein binding"/>
    <property type="evidence" value="ECO:0007669"/>
    <property type="project" value="InterPro"/>
</dbReference>
<dbReference type="PANTHER" id="PTHR12454:SF11">
    <property type="entry name" value="GH25683P"/>
    <property type="match status" value="1"/>
</dbReference>
<keyword evidence="9" id="KW-0406">Ion transport</keyword>
<evidence type="ECO:0000256" key="1">
    <source>
        <dbReference type="ARBA" id="ARBA00004127"/>
    </source>
</evidence>
<feature type="transmembrane region" description="Helical" evidence="12">
    <location>
        <begin position="54"/>
        <end position="75"/>
    </location>
</feature>
<evidence type="ECO:0000313" key="13">
    <source>
        <dbReference type="EMBL" id="CAC5410944.1"/>
    </source>
</evidence>
<evidence type="ECO:0000256" key="3">
    <source>
        <dbReference type="ARBA" id="ARBA00022448"/>
    </source>
</evidence>
<keyword evidence="8 12" id="KW-1133">Transmembrane helix</keyword>
<keyword evidence="5 12" id="KW-0812">Transmembrane</keyword>
<accession>A0A6J8DUH1</accession>
<dbReference type="OrthoDB" id="195817at2759"/>
<dbReference type="InterPro" id="IPR007866">
    <property type="entry name" value="TRIC_channel"/>
</dbReference>
<proteinExistence type="inferred from homology"/>
<evidence type="ECO:0000256" key="9">
    <source>
        <dbReference type="ARBA" id="ARBA00023065"/>
    </source>
</evidence>
<dbReference type="GO" id="GO:0005267">
    <property type="term" value="F:potassium channel activity"/>
    <property type="evidence" value="ECO:0007669"/>
    <property type="project" value="UniProtKB-KW"/>
</dbReference>
<protein>
    <submittedName>
        <fullName evidence="13">TMEM38</fullName>
    </submittedName>
</protein>
<gene>
    <name evidence="13" type="ORF">MCOR_44085</name>
</gene>
<evidence type="ECO:0000256" key="4">
    <source>
        <dbReference type="ARBA" id="ARBA00022538"/>
    </source>
</evidence>
<evidence type="ECO:0000256" key="5">
    <source>
        <dbReference type="ARBA" id="ARBA00022692"/>
    </source>
</evidence>
<keyword evidence="7" id="KW-0630">Potassium</keyword>
<feature type="transmembrane region" description="Helical" evidence="12">
    <location>
        <begin position="200"/>
        <end position="219"/>
    </location>
</feature>
<keyword evidence="14" id="KW-1185">Reference proteome</keyword>
<evidence type="ECO:0000313" key="14">
    <source>
        <dbReference type="Proteomes" id="UP000507470"/>
    </source>
</evidence>
<dbReference type="EMBL" id="CACVKT020007820">
    <property type="protein sequence ID" value="CAC5410944.1"/>
    <property type="molecule type" value="Genomic_DNA"/>
</dbReference>
<name>A0A6J8DUH1_MYTCO</name>
<organism evidence="13 14">
    <name type="scientific">Mytilus coruscus</name>
    <name type="common">Sea mussel</name>
    <dbReference type="NCBI Taxonomy" id="42192"/>
    <lineage>
        <taxon>Eukaryota</taxon>
        <taxon>Metazoa</taxon>
        <taxon>Spiralia</taxon>
        <taxon>Lophotrochozoa</taxon>
        <taxon>Mollusca</taxon>
        <taxon>Bivalvia</taxon>
        <taxon>Autobranchia</taxon>
        <taxon>Pteriomorphia</taxon>
        <taxon>Mytilida</taxon>
        <taxon>Mytiloidea</taxon>
        <taxon>Mytilidae</taxon>
        <taxon>Mytilinae</taxon>
        <taxon>Mytilus</taxon>
    </lineage>
</organism>
<evidence type="ECO:0000256" key="10">
    <source>
        <dbReference type="ARBA" id="ARBA00023136"/>
    </source>
</evidence>
<keyword evidence="11" id="KW-0407">Ion channel</keyword>
<evidence type="ECO:0000256" key="2">
    <source>
        <dbReference type="ARBA" id="ARBA00005766"/>
    </source>
</evidence>
<dbReference type="GO" id="GO:0012505">
    <property type="term" value="C:endomembrane system"/>
    <property type="evidence" value="ECO:0007669"/>
    <property type="project" value="UniProtKB-SubCell"/>
</dbReference>
<reference evidence="13 14" key="1">
    <citation type="submission" date="2020-06" db="EMBL/GenBank/DDBJ databases">
        <authorList>
            <person name="Li R."/>
            <person name="Bekaert M."/>
        </authorList>
    </citation>
    <scope>NUCLEOTIDE SEQUENCE [LARGE SCALE GENOMIC DNA]</scope>
    <source>
        <strain evidence="14">wild</strain>
    </source>
</reference>
<dbReference type="Proteomes" id="UP000507470">
    <property type="component" value="Unassembled WGS sequence"/>
</dbReference>
<dbReference type="Pfam" id="PF05197">
    <property type="entry name" value="TRIC"/>
    <property type="match status" value="1"/>
</dbReference>
<comment type="subcellular location">
    <subcellularLocation>
        <location evidence="1">Endomembrane system</location>
        <topology evidence="1">Multi-pass membrane protein</topology>
    </subcellularLocation>
</comment>
<evidence type="ECO:0000256" key="11">
    <source>
        <dbReference type="ARBA" id="ARBA00023303"/>
    </source>
</evidence>
<keyword evidence="6" id="KW-0631">Potassium channel</keyword>
<keyword evidence="3" id="KW-0813">Transport</keyword>
<dbReference type="PANTHER" id="PTHR12454">
    <property type="entry name" value="TRIMERIC INTRACELLULAR CATION CHANNEL"/>
    <property type="match status" value="1"/>
</dbReference>
<evidence type="ECO:0000256" key="12">
    <source>
        <dbReference type="SAM" id="Phobius"/>
    </source>
</evidence>